<gene>
    <name evidence="2" type="ORF">Sradi_3734900</name>
</gene>
<dbReference type="SUPFAM" id="SSF52833">
    <property type="entry name" value="Thioredoxin-like"/>
    <property type="match status" value="1"/>
</dbReference>
<proteinExistence type="predicted"/>
<reference evidence="2" key="1">
    <citation type="submission" date="2020-06" db="EMBL/GenBank/DDBJ databases">
        <authorList>
            <person name="Li T."/>
            <person name="Hu X."/>
            <person name="Zhang T."/>
            <person name="Song X."/>
            <person name="Zhang H."/>
            <person name="Dai N."/>
            <person name="Sheng W."/>
            <person name="Hou X."/>
            <person name="Wei L."/>
        </authorList>
    </citation>
    <scope>NUCLEOTIDE SEQUENCE</scope>
    <source>
        <strain evidence="2">G02</strain>
        <tissue evidence="2">Leaf</tissue>
    </source>
</reference>
<dbReference type="PANTHER" id="PTHR33875">
    <property type="entry name" value="OS09G0542200 PROTEIN"/>
    <property type="match status" value="1"/>
</dbReference>
<dbReference type="Gene3D" id="3.40.30.10">
    <property type="entry name" value="Glutaredoxin"/>
    <property type="match status" value="1"/>
</dbReference>
<organism evidence="2">
    <name type="scientific">Sesamum radiatum</name>
    <name type="common">Black benniseed</name>
    <dbReference type="NCBI Taxonomy" id="300843"/>
    <lineage>
        <taxon>Eukaryota</taxon>
        <taxon>Viridiplantae</taxon>
        <taxon>Streptophyta</taxon>
        <taxon>Embryophyta</taxon>
        <taxon>Tracheophyta</taxon>
        <taxon>Spermatophyta</taxon>
        <taxon>Magnoliopsida</taxon>
        <taxon>eudicotyledons</taxon>
        <taxon>Gunneridae</taxon>
        <taxon>Pentapetalae</taxon>
        <taxon>asterids</taxon>
        <taxon>lamiids</taxon>
        <taxon>Lamiales</taxon>
        <taxon>Pedaliaceae</taxon>
        <taxon>Sesamum</taxon>
    </lineage>
</organism>
<keyword evidence="1" id="KW-0472">Membrane</keyword>
<protein>
    <recommendedName>
        <fullName evidence="3">Thioredoxin-like fold domain-containing protein</fullName>
    </recommendedName>
</protein>
<dbReference type="PANTHER" id="PTHR33875:SF2">
    <property type="entry name" value="ACR183CP"/>
    <property type="match status" value="1"/>
</dbReference>
<feature type="transmembrane region" description="Helical" evidence="1">
    <location>
        <begin position="142"/>
        <end position="161"/>
    </location>
</feature>
<evidence type="ECO:0000313" key="2">
    <source>
        <dbReference type="EMBL" id="KAL0360504.1"/>
    </source>
</evidence>
<dbReference type="CDD" id="cd02972">
    <property type="entry name" value="DsbA_family"/>
    <property type="match status" value="1"/>
</dbReference>
<evidence type="ECO:0008006" key="3">
    <source>
        <dbReference type="Google" id="ProtNLM"/>
    </source>
</evidence>
<evidence type="ECO:0000256" key="1">
    <source>
        <dbReference type="SAM" id="Phobius"/>
    </source>
</evidence>
<reference evidence="2" key="2">
    <citation type="journal article" date="2024" name="Plant">
        <title>Genomic evolution and insights into agronomic trait innovations of Sesamum species.</title>
        <authorList>
            <person name="Miao H."/>
            <person name="Wang L."/>
            <person name="Qu L."/>
            <person name="Liu H."/>
            <person name="Sun Y."/>
            <person name="Le M."/>
            <person name="Wang Q."/>
            <person name="Wei S."/>
            <person name="Zheng Y."/>
            <person name="Lin W."/>
            <person name="Duan Y."/>
            <person name="Cao H."/>
            <person name="Xiong S."/>
            <person name="Wang X."/>
            <person name="Wei L."/>
            <person name="Li C."/>
            <person name="Ma Q."/>
            <person name="Ju M."/>
            <person name="Zhao R."/>
            <person name="Li G."/>
            <person name="Mu C."/>
            <person name="Tian Q."/>
            <person name="Mei H."/>
            <person name="Zhang T."/>
            <person name="Gao T."/>
            <person name="Zhang H."/>
        </authorList>
    </citation>
    <scope>NUCLEOTIDE SEQUENCE</scope>
    <source>
        <strain evidence="2">G02</strain>
    </source>
</reference>
<comment type="caution">
    <text evidence="2">The sequence shown here is derived from an EMBL/GenBank/DDBJ whole genome shotgun (WGS) entry which is preliminary data.</text>
</comment>
<keyword evidence="1" id="KW-1133">Transmembrane helix</keyword>
<accession>A0AAW2PY66</accession>
<dbReference type="InterPro" id="IPR036249">
    <property type="entry name" value="Thioredoxin-like_sf"/>
</dbReference>
<dbReference type="EMBL" id="JACGWJ010000016">
    <property type="protein sequence ID" value="KAL0360504.1"/>
    <property type="molecule type" value="Genomic_DNA"/>
</dbReference>
<keyword evidence="1" id="KW-0812">Transmembrane</keyword>
<name>A0AAW2PY66_SESRA</name>
<sequence>MGNWLGVEKGQAPLVCPVRACQLGSHSLILPFAPSTMELSRCRNTSLKIQNEKTPSWSAPKRPILGMLDMSSLAFDLSPIPAKQDGFWYRHKKGKEETVLIEAFFDPVCPDSRDSWPLSREQSSNMALVFRLSCIPSLCRKFLNRCFLVFVCLVAFLSLFIGGSRVKYHDNAFATSRALHIINKVNSSVTYHLLEAFFDYQENFYGKATFNLTRAAVLDQIAKFVTKTLGKSYRAAIKSGFTDSKTDRATRVSFKLGCLRGVYGTPFFFVNGFPLPDAGSALDVKGWKKVLDPLVSGKGKSVEEFRHVY</sequence>
<dbReference type="AlphaFoldDB" id="A0AAW2PY66"/>